<feature type="domain" description="Nucleoporin Nup120/160 beta-propeller" evidence="4">
    <location>
        <begin position="76"/>
        <end position="419"/>
    </location>
</feature>
<dbReference type="InterPro" id="IPR021717">
    <property type="entry name" value="Nucleoporin_Nup160"/>
</dbReference>
<evidence type="ECO:0000313" key="7">
    <source>
        <dbReference type="EMBL" id="EON97778.1"/>
    </source>
</evidence>
<evidence type="ECO:0000259" key="6">
    <source>
        <dbReference type="Pfam" id="PF23300"/>
    </source>
</evidence>
<dbReference type="Pfam" id="PF21486">
    <property type="entry name" value="NUP120_helical"/>
    <property type="match status" value="1"/>
</dbReference>
<sequence>MDSEPPYIYKETRVNLDSASTASIVHIRLPSATQNRSRDRRTIGSEKYAEEERAYRAKNLATASSIYHRKHHNAPRSFLWRVLEDDTVLSVRAVDISKQQNAHDANLILHFHFANAIRPSCIAFADPLEHDALSIFVLDQSNYLYTLLLRPDHFRKRSATENGLGDSCKTYLSSTFSFKHPHRLSAASADQIIVTLHDGGLIRFDQNKGHDTVVRPWKDTIYTAQGWAKGLRSLIPFQGGPTIKHGRVNMELSAATSIAIDSMGFDDASFLFTVCVDHRLRIWNIRTGAILYTGDILNTERNPQEIGKWIIEPGLANLVRVVGRSEGKRLLVTYSPVGSGEFKFWKVETQDENTIYVHDCFPDRKLVPPAPSSADVWTLADFAAGQPTGREIHLWTLWKNNMSYRVQKLEFSPEQNGESCILQQSASALRSELFEDSSKTDIERIQSFFDKSGFWRQVSDEDAAQVVEALGKDFKSVTFELYRALLELVTATDDARSRDIQHPLTEFGRKVIVKAVQQTVGLHWQVLLSQLILLVHMEFEFDQDNEADALHSRFDIGLVYRQLIVALQRLELVRWLAETEISVPIPKPDRSSISASPSALKRAGEDMQVITAFEGNVSHLLGLVGVNGEPLASNLTEAVIDICASDSDIELSPTLIQCSLLKRDRPDLALELTPFCSQSPFSTYVQGRVFLALKDYTSAALLFKKAAIGMSVPMKHADRHSGGLLDDTEWKLLNSGLANYYSHVVSLYDRHKAYSYVVDFSRLSLQFANGQDSHSIRTEMLSRLFTASTTISRFEQAHTTLLSMTDQALQRSCLRKLVERMCETAQTAELIALPFSGLQEDVDETLLQKCQAATDVVQGTPYHKILYAWRISHNDYRGAAAILFDRLQKLRQAGAGDKLSGDDVLDTPVTKQFLMLINTLCCVDTKQAWITVEERARPTEVEAPKRKVVTLADIRKQYQDELDRIAAIQNNQFGFTAEDEIMDDS</sequence>
<dbReference type="InterPro" id="IPR048884">
    <property type="entry name" value="Nup120_helical"/>
</dbReference>
<evidence type="ECO:0000256" key="2">
    <source>
        <dbReference type="ARBA" id="ARBA00022448"/>
    </source>
</evidence>
<accession>R8BEQ7</accession>
<dbReference type="GeneID" id="19327387"/>
<dbReference type="Pfam" id="PF11715">
    <property type="entry name" value="Beta-prop_Nup120_160"/>
    <property type="match status" value="1"/>
</dbReference>
<evidence type="ECO:0000256" key="3">
    <source>
        <dbReference type="ARBA" id="ARBA00023242"/>
    </source>
</evidence>
<dbReference type="eggNOG" id="ENOG502QQWQ">
    <property type="taxonomic scope" value="Eukaryota"/>
</dbReference>
<keyword evidence="3" id="KW-0539">Nucleus</keyword>
<organism evidence="7 8">
    <name type="scientific">Phaeoacremonium minimum (strain UCR-PA7)</name>
    <name type="common">Esca disease fungus</name>
    <name type="synonym">Togninia minima</name>
    <dbReference type="NCBI Taxonomy" id="1286976"/>
    <lineage>
        <taxon>Eukaryota</taxon>
        <taxon>Fungi</taxon>
        <taxon>Dikarya</taxon>
        <taxon>Ascomycota</taxon>
        <taxon>Pezizomycotina</taxon>
        <taxon>Sordariomycetes</taxon>
        <taxon>Sordariomycetidae</taxon>
        <taxon>Togniniales</taxon>
        <taxon>Togniniaceae</taxon>
        <taxon>Phaeoacremonium</taxon>
    </lineage>
</organism>
<reference evidence="8" key="1">
    <citation type="journal article" date="2013" name="Genome Announc.">
        <title>Draft genome sequence of the ascomycete Phaeoacremonium aleophilum strain UCR-PA7, a causal agent of the esca disease complex in grapevines.</title>
        <authorList>
            <person name="Blanco-Ulate B."/>
            <person name="Rolshausen P."/>
            <person name="Cantu D."/>
        </authorList>
    </citation>
    <scope>NUCLEOTIDE SEQUENCE [LARGE SCALE GENOMIC DNA]</scope>
    <source>
        <strain evidence="8">UCR-PA7</strain>
    </source>
</reference>
<dbReference type="Pfam" id="PF23300">
    <property type="entry name" value="HEAT_Nup120"/>
    <property type="match status" value="1"/>
</dbReference>
<proteinExistence type="predicted"/>
<protein>
    <submittedName>
        <fullName evidence="7">Putative dna repair protein rad51 protein</fullName>
    </submittedName>
</protein>
<dbReference type="PANTHER" id="PTHR21286">
    <property type="entry name" value="NUCLEAR PORE COMPLEX PROTEIN NUP160"/>
    <property type="match status" value="1"/>
</dbReference>
<dbReference type="GO" id="GO:0017056">
    <property type="term" value="F:structural constituent of nuclear pore"/>
    <property type="evidence" value="ECO:0007669"/>
    <property type="project" value="TreeGrafter"/>
</dbReference>
<comment type="subcellular location">
    <subcellularLocation>
        <location evidence="1">Nucleus</location>
    </subcellularLocation>
</comment>
<dbReference type="Proteomes" id="UP000014074">
    <property type="component" value="Unassembled WGS sequence"/>
</dbReference>
<evidence type="ECO:0000256" key="1">
    <source>
        <dbReference type="ARBA" id="ARBA00004123"/>
    </source>
</evidence>
<dbReference type="HOGENOM" id="CLU_003258_0_0_1"/>
<dbReference type="InterPro" id="IPR011047">
    <property type="entry name" value="Quinoprotein_ADH-like_sf"/>
</dbReference>
<feature type="domain" description="Nucleoporin Nup120 helical" evidence="5">
    <location>
        <begin position="429"/>
        <end position="563"/>
    </location>
</feature>
<dbReference type="InterPro" id="IPR059141">
    <property type="entry name" value="Beta-prop_Nup120_160"/>
</dbReference>
<name>R8BEQ7_PHAM7</name>
<feature type="domain" description="Nucleoporin nup120-like HEAT repeat" evidence="6">
    <location>
        <begin position="656"/>
        <end position="823"/>
    </location>
</feature>
<evidence type="ECO:0000313" key="8">
    <source>
        <dbReference type="Proteomes" id="UP000014074"/>
    </source>
</evidence>
<dbReference type="EMBL" id="KB933260">
    <property type="protein sequence ID" value="EON97778.1"/>
    <property type="molecule type" value="Genomic_DNA"/>
</dbReference>
<dbReference type="SUPFAM" id="SSF50998">
    <property type="entry name" value="Quinoprotein alcohol dehydrogenase-like"/>
    <property type="match status" value="1"/>
</dbReference>
<dbReference type="RefSeq" id="XP_007917430.1">
    <property type="nucleotide sequence ID" value="XM_007919239.1"/>
</dbReference>
<dbReference type="AlphaFoldDB" id="R8BEQ7"/>
<dbReference type="PANTHER" id="PTHR21286:SF0">
    <property type="entry name" value="NUCLEAR PORE COMPLEX PROTEIN NUP160"/>
    <property type="match status" value="1"/>
</dbReference>
<dbReference type="InterPro" id="IPR056548">
    <property type="entry name" value="HEAT_Nup120"/>
</dbReference>
<evidence type="ECO:0000259" key="5">
    <source>
        <dbReference type="Pfam" id="PF21486"/>
    </source>
</evidence>
<keyword evidence="2" id="KW-0813">Transport</keyword>
<evidence type="ECO:0000259" key="4">
    <source>
        <dbReference type="Pfam" id="PF11715"/>
    </source>
</evidence>
<gene>
    <name evidence="7" type="ORF">UCRPA7_6702</name>
</gene>
<dbReference type="GO" id="GO:0005643">
    <property type="term" value="C:nuclear pore"/>
    <property type="evidence" value="ECO:0007669"/>
    <property type="project" value="UniProtKB-ARBA"/>
</dbReference>
<dbReference type="KEGG" id="tmn:UCRPA7_6702"/>
<dbReference type="OrthoDB" id="67716at2759"/>
<keyword evidence="8" id="KW-1185">Reference proteome</keyword>